<evidence type="ECO:0000256" key="7">
    <source>
        <dbReference type="SAM" id="Phobius"/>
    </source>
</evidence>
<keyword evidence="3 7" id="KW-0812">Transmembrane</keyword>
<dbReference type="PANTHER" id="PTHR20855">
    <property type="entry name" value="ADIPOR/PROGESTIN RECEPTOR-RELATED"/>
    <property type="match status" value="1"/>
</dbReference>
<feature type="transmembrane region" description="Helical" evidence="7">
    <location>
        <begin position="191"/>
        <end position="211"/>
    </location>
</feature>
<dbReference type="GO" id="GO:0005886">
    <property type="term" value="C:plasma membrane"/>
    <property type="evidence" value="ECO:0007669"/>
    <property type="project" value="TreeGrafter"/>
</dbReference>
<feature type="transmembrane region" description="Helical" evidence="7">
    <location>
        <begin position="255"/>
        <end position="274"/>
    </location>
</feature>
<feature type="binding site" evidence="6">
    <location>
        <position position="148"/>
    </location>
    <ligand>
        <name>Zn(2+)</name>
        <dbReference type="ChEBI" id="CHEBI:29105"/>
    </ligand>
</feature>
<evidence type="ECO:0000313" key="8">
    <source>
        <dbReference type="Proteomes" id="UP000035680"/>
    </source>
</evidence>
<keyword evidence="5 7" id="KW-0472">Membrane</keyword>
<dbReference type="GO" id="GO:0033211">
    <property type="term" value="P:adiponectin-activated signaling pathway"/>
    <property type="evidence" value="ECO:0007669"/>
    <property type="project" value="TreeGrafter"/>
</dbReference>
<dbReference type="Pfam" id="PF03006">
    <property type="entry name" value="HlyIII"/>
    <property type="match status" value="1"/>
</dbReference>
<feature type="binding site" evidence="6">
    <location>
        <position position="293"/>
    </location>
    <ligand>
        <name>Zn(2+)</name>
        <dbReference type="ChEBI" id="CHEBI:29105"/>
    </ligand>
</feature>
<feature type="transmembrane region" description="Helical" evidence="7">
    <location>
        <begin position="95"/>
        <end position="113"/>
    </location>
</feature>
<dbReference type="Proteomes" id="UP000035680">
    <property type="component" value="Unassembled WGS sequence"/>
</dbReference>
<dbReference type="GO" id="GO:0038023">
    <property type="term" value="F:signaling receptor activity"/>
    <property type="evidence" value="ECO:0007669"/>
    <property type="project" value="TreeGrafter"/>
</dbReference>
<feature type="transmembrane region" description="Helical" evidence="7">
    <location>
        <begin position="295"/>
        <end position="315"/>
    </location>
</feature>
<sequence>MAVREATCIEADQTTTDFLKKSKKCNLSEINNNQKNGIKCKENGENKWITWKTIDYDSLPKWYKDNEFLRTGYRPPLYSYTECFKSIFSLHTETGNIWSHLFGCVLFIVFFLFDHFSYSQFIGYSDQFVLSNFYFSAVFCFGASTLYHTMISHSCQAMTAFCKIDYAGIAIMNVGGFIPPIYYLFYEQPDIQKIYLTFIITLGIICIFLSLSKKFNETEYRPLRAAVFLTLGCSAFVPILHYWGIYGIDRFVQNGFLNLISMFFIDLVGAFLYVTRIPERWFPGKCDYWFQSHQLFHICVLIGAIVHYNCVNLMAQNCYKENICTSQIISQITNLTINHQEF</sequence>
<keyword evidence="4 7" id="KW-1133">Transmembrane helix</keyword>
<protein>
    <submittedName>
        <fullName evidence="9">Adiponectin receptor protein (inferred by orthology to a D. melanogaster protein)</fullName>
    </submittedName>
</protein>
<feature type="binding site" evidence="6">
    <location>
        <position position="297"/>
    </location>
    <ligand>
        <name>Zn(2+)</name>
        <dbReference type="ChEBI" id="CHEBI:29105"/>
    </ligand>
</feature>
<organism evidence="8 9">
    <name type="scientific">Strongyloides venezuelensis</name>
    <name type="common">Threadworm</name>
    <dbReference type="NCBI Taxonomy" id="75913"/>
    <lineage>
        <taxon>Eukaryota</taxon>
        <taxon>Metazoa</taxon>
        <taxon>Ecdysozoa</taxon>
        <taxon>Nematoda</taxon>
        <taxon>Chromadorea</taxon>
        <taxon>Rhabditida</taxon>
        <taxon>Tylenchina</taxon>
        <taxon>Panagrolaimomorpha</taxon>
        <taxon>Strongyloidoidea</taxon>
        <taxon>Strongyloididae</taxon>
        <taxon>Strongyloides</taxon>
    </lineage>
</organism>
<comment type="similarity">
    <text evidence="2">Belongs to the ADIPOR family.</text>
</comment>
<comment type="subcellular location">
    <subcellularLocation>
        <location evidence="1">Membrane</location>
        <topology evidence="1">Multi-pass membrane protein</topology>
    </subcellularLocation>
</comment>
<evidence type="ECO:0000256" key="1">
    <source>
        <dbReference type="ARBA" id="ARBA00004141"/>
    </source>
</evidence>
<accession>A0A0K0F2G8</accession>
<dbReference type="STRING" id="75913.A0A0K0F2G8"/>
<evidence type="ECO:0000256" key="6">
    <source>
        <dbReference type="PIRSR" id="PIRSR604254-1"/>
    </source>
</evidence>
<dbReference type="GO" id="GO:0046872">
    <property type="term" value="F:metal ion binding"/>
    <property type="evidence" value="ECO:0007669"/>
    <property type="project" value="UniProtKB-KW"/>
</dbReference>
<keyword evidence="8" id="KW-1185">Reference proteome</keyword>
<evidence type="ECO:0000256" key="3">
    <source>
        <dbReference type="ARBA" id="ARBA00022692"/>
    </source>
</evidence>
<dbReference type="WBParaSite" id="SVE_0299700.1">
    <property type="protein sequence ID" value="SVE_0299700.1"/>
    <property type="gene ID" value="SVE_0299700"/>
</dbReference>
<evidence type="ECO:0000256" key="4">
    <source>
        <dbReference type="ARBA" id="ARBA00022989"/>
    </source>
</evidence>
<keyword evidence="6" id="KW-0479">Metal-binding</keyword>
<reference evidence="8" key="1">
    <citation type="submission" date="2014-07" db="EMBL/GenBank/DDBJ databases">
        <authorList>
            <person name="Martin A.A"/>
            <person name="De Silva N."/>
        </authorList>
    </citation>
    <scope>NUCLEOTIDE SEQUENCE</scope>
</reference>
<evidence type="ECO:0000256" key="2">
    <source>
        <dbReference type="ARBA" id="ARBA00007018"/>
    </source>
</evidence>
<name>A0A0K0F2G8_STRVS</name>
<proteinExistence type="inferred from homology"/>
<keyword evidence="6" id="KW-0862">Zinc</keyword>
<feature type="transmembrane region" description="Helical" evidence="7">
    <location>
        <begin position="133"/>
        <end position="152"/>
    </location>
</feature>
<feature type="transmembrane region" description="Helical" evidence="7">
    <location>
        <begin position="223"/>
        <end position="243"/>
    </location>
</feature>
<feature type="transmembrane region" description="Helical" evidence="7">
    <location>
        <begin position="164"/>
        <end position="185"/>
    </location>
</feature>
<evidence type="ECO:0000256" key="5">
    <source>
        <dbReference type="ARBA" id="ARBA00023136"/>
    </source>
</evidence>
<dbReference type="PANTHER" id="PTHR20855:SF52">
    <property type="entry name" value="ADIPONECTIN RECEPTOR PROTEIN"/>
    <property type="match status" value="1"/>
</dbReference>
<dbReference type="AlphaFoldDB" id="A0A0K0F2G8"/>
<dbReference type="InterPro" id="IPR004254">
    <property type="entry name" value="AdipoR/HlyIII-related"/>
</dbReference>
<evidence type="ECO:0000313" key="9">
    <source>
        <dbReference type="WBParaSite" id="SVE_0299700.1"/>
    </source>
</evidence>
<reference evidence="9" key="2">
    <citation type="submission" date="2015-08" db="UniProtKB">
        <authorList>
            <consortium name="WormBaseParasite"/>
        </authorList>
    </citation>
    <scope>IDENTIFICATION</scope>
</reference>